<keyword evidence="5" id="KW-1185">Reference proteome</keyword>
<feature type="compositionally biased region" description="Basic residues" evidence="1">
    <location>
        <begin position="424"/>
        <end position="436"/>
    </location>
</feature>
<feature type="compositionally biased region" description="Basic residues" evidence="1">
    <location>
        <begin position="315"/>
        <end position="326"/>
    </location>
</feature>
<dbReference type="Proteomes" id="UP001212841">
    <property type="component" value="Unassembled WGS sequence"/>
</dbReference>
<feature type="region of interest" description="Disordered" evidence="1">
    <location>
        <begin position="263"/>
        <end position="585"/>
    </location>
</feature>
<feature type="compositionally biased region" description="Polar residues" evidence="1">
    <location>
        <begin position="178"/>
        <end position="192"/>
    </location>
</feature>
<keyword evidence="2" id="KW-0812">Transmembrane</keyword>
<keyword evidence="2" id="KW-0472">Membrane</keyword>
<dbReference type="EMBL" id="JADGJD010000717">
    <property type="protein sequence ID" value="KAJ3048923.1"/>
    <property type="molecule type" value="Genomic_DNA"/>
</dbReference>
<feature type="compositionally biased region" description="Basic and acidic residues" evidence="1">
    <location>
        <begin position="406"/>
        <end position="423"/>
    </location>
</feature>
<dbReference type="AlphaFoldDB" id="A0AAD5S831"/>
<feature type="compositionally biased region" description="Basic residues" evidence="1">
    <location>
        <begin position="453"/>
        <end position="471"/>
    </location>
</feature>
<gene>
    <name evidence="4" type="ORF">HK097_010065</name>
</gene>
<evidence type="ECO:0000256" key="1">
    <source>
        <dbReference type="SAM" id="MobiDB-lite"/>
    </source>
</evidence>
<evidence type="ECO:0000313" key="4">
    <source>
        <dbReference type="EMBL" id="KAJ3048923.1"/>
    </source>
</evidence>
<evidence type="ECO:0000256" key="3">
    <source>
        <dbReference type="SAM" id="SignalP"/>
    </source>
</evidence>
<feature type="non-terminal residue" evidence="4">
    <location>
        <position position="585"/>
    </location>
</feature>
<protein>
    <submittedName>
        <fullName evidence="4">Uncharacterized protein</fullName>
    </submittedName>
</protein>
<feature type="compositionally biased region" description="Low complexity" evidence="1">
    <location>
        <begin position="118"/>
        <end position="146"/>
    </location>
</feature>
<feature type="compositionally biased region" description="Basic and acidic residues" evidence="1">
    <location>
        <begin position="472"/>
        <end position="496"/>
    </location>
</feature>
<keyword evidence="2" id="KW-1133">Transmembrane helix</keyword>
<sequence>MHIPTIIAALAAASLPSCVRADPNQKVTVGKTPSSTSFRFLDVRLTLPPGSLGALPIWLVVLIAVLIAAVVLAFGWLLWRKHKGNPETEEIYRMEHGASSRKGSDWSSTKKPSDPVFAEGSMLAEAGAGGSSSLSRSKSIRSARSGNSTRREHRNVETEPLPRKSSEYPSMDRRKAQLQASGRSSPSGQRTPQGVVLPPYARDDYDNSSIDEGSDVDFHVLAAARARAAGTGGLGLGSGFAGDIPAGSVIRIEEESLGTAIAGALGDDDRFGTMRSNRSARSDERSGTLTRSKSTAKPVDTGLDRSLSSKSNPSKSKRTASTRRTRDRSVDPSRPSSPPPTSPTYGQDTYREGPGPSIPPPPMYTITVEPPTPSTPTRMPSHDLYRQRSNKSLAQSDSLPRPSRPNHKDSSDQIRAHPRERSSSKHRARSASRRRGSSSSGDEDTPVSVLRANSRRRASSRHRSESRRRDRSRSPVEQDRSVRRERSRGQLHKESSASHLARSASRRDYPSGRSSPSGRGGSRRDDEDTPLATVALQALQQNLVQTSPTSPSSPSSPNRNLSMRKSRSQTKLRKERELQQQQRIM</sequence>
<feature type="region of interest" description="Disordered" evidence="1">
    <location>
        <begin position="96"/>
        <end position="209"/>
    </location>
</feature>
<feature type="transmembrane region" description="Helical" evidence="2">
    <location>
        <begin position="57"/>
        <end position="79"/>
    </location>
</feature>
<name>A0AAD5S831_9FUNG</name>
<feature type="chain" id="PRO_5042272655" evidence="3">
    <location>
        <begin position="22"/>
        <end position="585"/>
    </location>
</feature>
<evidence type="ECO:0000256" key="2">
    <source>
        <dbReference type="SAM" id="Phobius"/>
    </source>
</evidence>
<evidence type="ECO:0000313" key="5">
    <source>
        <dbReference type="Proteomes" id="UP001212841"/>
    </source>
</evidence>
<comment type="caution">
    <text evidence="4">The sequence shown here is derived from an EMBL/GenBank/DDBJ whole genome shotgun (WGS) entry which is preliminary data.</text>
</comment>
<reference evidence="4" key="1">
    <citation type="submission" date="2020-05" db="EMBL/GenBank/DDBJ databases">
        <title>Phylogenomic resolution of chytrid fungi.</title>
        <authorList>
            <person name="Stajich J.E."/>
            <person name="Amses K."/>
            <person name="Simmons R."/>
            <person name="Seto K."/>
            <person name="Myers J."/>
            <person name="Bonds A."/>
            <person name="Quandt C.A."/>
            <person name="Barry K."/>
            <person name="Liu P."/>
            <person name="Grigoriev I."/>
            <person name="Longcore J.E."/>
            <person name="James T.Y."/>
        </authorList>
    </citation>
    <scope>NUCLEOTIDE SEQUENCE</scope>
    <source>
        <strain evidence="4">JEL0318</strain>
    </source>
</reference>
<proteinExistence type="predicted"/>
<feature type="compositionally biased region" description="Low complexity" evidence="1">
    <location>
        <begin position="531"/>
        <end position="557"/>
    </location>
</feature>
<feature type="compositionally biased region" description="Basic and acidic residues" evidence="1">
    <location>
        <begin position="154"/>
        <end position="175"/>
    </location>
</feature>
<feature type="signal peptide" evidence="3">
    <location>
        <begin position="1"/>
        <end position="21"/>
    </location>
</feature>
<organism evidence="4 5">
    <name type="scientific">Rhizophlyctis rosea</name>
    <dbReference type="NCBI Taxonomy" id="64517"/>
    <lineage>
        <taxon>Eukaryota</taxon>
        <taxon>Fungi</taxon>
        <taxon>Fungi incertae sedis</taxon>
        <taxon>Chytridiomycota</taxon>
        <taxon>Chytridiomycota incertae sedis</taxon>
        <taxon>Chytridiomycetes</taxon>
        <taxon>Rhizophlyctidales</taxon>
        <taxon>Rhizophlyctidaceae</taxon>
        <taxon>Rhizophlyctis</taxon>
    </lineage>
</organism>
<keyword evidence="3" id="KW-0732">Signal</keyword>
<accession>A0AAD5S831</accession>
<feature type="compositionally biased region" description="Basic residues" evidence="1">
    <location>
        <begin position="562"/>
        <end position="571"/>
    </location>
</feature>